<dbReference type="EMBL" id="BARS01004252">
    <property type="protein sequence ID" value="GAF75317.1"/>
    <property type="molecule type" value="Genomic_DNA"/>
</dbReference>
<evidence type="ECO:0000256" key="1">
    <source>
        <dbReference type="SAM" id="Phobius"/>
    </source>
</evidence>
<keyword evidence="1" id="KW-0812">Transmembrane</keyword>
<reference evidence="2" key="1">
    <citation type="journal article" date="2014" name="Front. Microbiol.">
        <title>High frequency of phylogenetically diverse reductive dehalogenase-homologous genes in deep subseafloor sedimentary metagenomes.</title>
        <authorList>
            <person name="Kawai M."/>
            <person name="Futagami T."/>
            <person name="Toyoda A."/>
            <person name="Takaki Y."/>
            <person name="Nishi S."/>
            <person name="Hori S."/>
            <person name="Arai W."/>
            <person name="Tsubouchi T."/>
            <person name="Morono Y."/>
            <person name="Uchiyama I."/>
            <person name="Ito T."/>
            <person name="Fujiyama A."/>
            <person name="Inagaki F."/>
            <person name="Takami H."/>
        </authorList>
    </citation>
    <scope>NUCLEOTIDE SEQUENCE</scope>
    <source>
        <strain evidence="2">Expedition CK06-06</strain>
    </source>
</reference>
<feature type="non-terminal residue" evidence="2">
    <location>
        <position position="1"/>
    </location>
</feature>
<feature type="non-terminal residue" evidence="2">
    <location>
        <position position="460"/>
    </location>
</feature>
<comment type="caution">
    <text evidence="2">The sequence shown here is derived from an EMBL/GenBank/DDBJ whole genome shotgun (WGS) entry which is preliminary data.</text>
</comment>
<protein>
    <submittedName>
        <fullName evidence="2">Uncharacterized protein</fullName>
    </submittedName>
</protein>
<sequence length="460" mass="50788">TGEHNRTFTIKSFIENDFTFNNVTTEGNLETFLQNITLQSGLTVSQADIIYNSTRVSGESFIVGSDIILRKLNLAVPDVTTETNMTFFWSLILSNGVNVNLTTNNQTVLNLGVDNCTSFSNQIFNYTVRDEETQLLLPNATIEIALNMFNSDRSVSVFSFSELFSVNPVEICLNINLTNSSSYLIDSIVRYENIGIGANEYYNIDNFTYNVNTTSQDITLFDLNLSDSTDFQLTFTGSNFLPVEGALVFLDRQYISENIFKTVELPKTDINGQTVLHLVRNDVIYNIRVSKNGIVLGNFENTIAFCDDFTIGDCKISLSSFDSTTQVFSYDSSLGITFTNPSFNNNTKVMSFNFLTSDGTTKTVTMSVEREDIFGNRSLCDDTLTSSGGTLSCVATTNIDDATLRVSISVDGVQVIADSVQVDPSDLGQAGYLVMFVMTITFVLMFSGSKTGILFGMIIS</sequence>
<proteinExistence type="predicted"/>
<feature type="transmembrane region" description="Helical" evidence="1">
    <location>
        <begin position="432"/>
        <end position="459"/>
    </location>
</feature>
<keyword evidence="1" id="KW-0472">Membrane</keyword>
<name>X0SHD5_9ZZZZ</name>
<dbReference type="AlphaFoldDB" id="X0SHD5"/>
<evidence type="ECO:0000313" key="2">
    <source>
        <dbReference type="EMBL" id="GAF75317.1"/>
    </source>
</evidence>
<gene>
    <name evidence="2" type="ORF">S01H1_08284</name>
</gene>
<accession>X0SHD5</accession>
<keyword evidence="1" id="KW-1133">Transmembrane helix</keyword>
<organism evidence="2">
    <name type="scientific">marine sediment metagenome</name>
    <dbReference type="NCBI Taxonomy" id="412755"/>
    <lineage>
        <taxon>unclassified sequences</taxon>
        <taxon>metagenomes</taxon>
        <taxon>ecological metagenomes</taxon>
    </lineage>
</organism>